<gene>
    <name evidence="5" type="ORF">SAMN05892877_103122</name>
</gene>
<dbReference type="RefSeq" id="WP_097136969.1">
    <property type="nucleotide sequence ID" value="NZ_OBQD01000003.1"/>
</dbReference>
<feature type="domain" description="HTH araC/xylS-type" evidence="4">
    <location>
        <begin position="84"/>
        <end position="182"/>
    </location>
</feature>
<evidence type="ECO:0000256" key="1">
    <source>
        <dbReference type="ARBA" id="ARBA00023015"/>
    </source>
</evidence>
<keyword evidence="1" id="KW-0805">Transcription regulation</keyword>
<proteinExistence type="predicted"/>
<dbReference type="EMBL" id="OBQD01000003">
    <property type="protein sequence ID" value="SOC36784.1"/>
    <property type="molecule type" value="Genomic_DNA"/>
</dbReference>
<dbReference type="SUPFAM" id="SSF46689">
    <property type="entry name" value="Homeodomain-like"/>
    <property type="match status" value="2"/>
</dbReference>
<dbReference type="Proteomes" id="UP000219167">
    <property type="component" value="Unassembled WGS sequence"/>
</dbReference>
<sequence>MSVNADAVLEHSERRNDIRDLSNRTSSEVSDLLLRAISLVERDEVVAIDLMKKASSLMRPSGAKTSPAAEQGIVVGGLAPWQVKRTRAYIAERISQSISLPELASVAKLSTSYFSAAFKVSFGMPPHAYIVHQRVAFAKHLMTSSEAPLCEIALDCGLSDQAHLSRVFRKVTGMTPSAWRRYSARPLVVAASLGDQ</sequence>
<reference evidence="5 6" key="1">
    <citation type="submission" date="2017-08" db="EMBL/GenBank/DDBJ databases">
        <authorList>
            <person name="de Groot N.N."/>
        </authorList>
    </citation>
    <scope>NUCLEOTIDE SEQUENCE [LARGE SCALE GENOMIC DNA]</scope>
    <source>
        <strain evidence="5 6">JC85</strain>
    </source>
</reference>
<dbReference type="PROSITE" id="PS00041">
    <property type="entry name" value="HTH_ARAC_FAMILY_1"/>
    <property type="match status" value="1"/>
</dbReference>
<evidence type="ECO:0000256" key="3">
    <source>
        <dbReference type="ARBA" id="ARBA00023163"/>
    </source>
</evidence>
<accession>A0A285U4A8</accession>
<dbReference type="InterPro" id="IPR050204">
    <property type="entry name" value="AraC_XylS_family_regulators"/>
</dbReference>
<dbReference type="GO" id="GO:0043565">
    <property type="term" value="F:sequence-specific DNA binding"/>
    <property type="evidence" value="ECO:0007669"/>
    <property type="project" value="InterPro"/>
</dbReference>
<dbReference type="SMART" id="SM00342">
    <property type="entry name" value="HTH_ARAC"/>
    <property type="match status" value="1"/>
</dbReference>
<evidence type="ECO:0000259" key="4">
    <source>
        <dbReference type="PROSITE" id="PS01124"/>
    </source>
</evidence>
<dbReference type="Pfam" id="PF12833">
    <property type="entry name" value="HTH_18"/>
    <property type="match status" value="1"/>
</dbReference>
<dbReference type="InterPro" id="IPR018060">
    <property type="entry name" value="HTH_AraC"/>
</dbReference>
<dbReference type="PANTHER" id="PTHR46796:SF14">
    <property type="entry name" value="TRANSCRIPTIONAL REGULATORY PROTEIN"/>
    <property type="match status" value="1"/>
</dbReference>
<organism evidence="5 6">
    <name type="scientific">Rhizobium subbaraonis</name>
    <dbReference type="NCBI Taxonomy" id="908946"/>
    <lineage>
        <taxon>Bacteria</taxon>
        <taxon>Pseudomonadati</taxon>
        <taxon>Pseudomonadota</taxon>
        <taxon>Alphaproteobacteria</taxon>
        <taxon>Hyphomicrobiales</taxon>
        <taxon>Rhizobiaceae</taxon>
        <taxon>Rhizobium/Agrobacterium group</taxon>
        <taxon>Rhizobium</taxon>
    </lineage>
</organism>
<dbReference type="Gene3D" id="1.10.10.60">
    <property type="entry name" value="Homeodomain-like"/>
    <property type="match status" value="1"/>
</dbReference>
<name>A0A285U4A8_9HYPH</name>
<dbReference type="OrthoDB" id="9806208at2"/>
<evidence type="ECO:0000256" key="2">
    <source>
        <dbReference type="ARBA" id="ARBA00023125"/>
    </source>
</evidence>
<dbReference type="InterPro" id="IPR018062">
    <property type="entry name" value="HTH_AraC-typ_CS"/>
</dbReference>
<protein>
    <submittedName>
        <fullName evidence="5">AraC family transcriptional regulator</fullName>
    </submittedName>
</protein>
<evidence type="ECO:0000313" key="6">
    <source>
        <dbReference type="Proteomes" id="UP000219167"/>
    </source>
</evidence>
<keyword evidence="3" id="KW-0804">Transcription</keyword>
<dbReference type="PANTHER" id="PTHR46796">
    <property type="entry name" value="HTH-TYPE TRANSCRIPTIONAL ACTIVATOR RHAS-RELATED"/>
    <property type="match status" value="1"/>
</dbReference>
<keyword evidence="2" id="KW-0238">DNA-binding</keyword>
<dbReference type="GO" id="GO:0003700">
    <property type="term" value="F:DNA-binding transcription factor activity"/>
    <property type="evidence" value="ECO:0007669"/>
    <property type="project" value="InterPro"/>
</dbReference>
<dbReference type="PROSITE" id="PS01124">
    <property type="entry name" value="HTH_ARAC_FAMILY_2"/>
    <property type="match status" value="1"/>
</dbReference>
<dbReference type="AlphaFoldDB" id="A0A285U4A8"/>
<dbReference type="InterPro" id="IPR009057">
    <property type="entry name" value="Homeodomain-like_sf"/>
</dbReference>
<keyword evidence="6" id="KW-1185">Reference proteome</keyword>
<evidence type="ECO:0000313" key="5">
    <source>
        <dbReference type="EMBL" id="SOC36784.1"/>
    </source>
</evidence>